<keyword evidence="3 7" id="KW-0813">Transport</keyword>
<dbReference type="AlphaFoldDB" id="C2ERJ6"/>
<feature type="transmembrane region" description="Helical" evidence="8">
    <location>
        <begin position="209"/>
        <end position="230"/>
    </location>
</feature>
<evidence type="ECO:0000256" key="2">
    <source>
        <dbReference type="ARBA" id="ARBA00008974"/>
    </source>
</evidence>
<dbReference type="InterPro" id="IPR026030">
    <property type="entry name" value="Pur-cyt_permease_Fcy2/21/22"/>
</dbReference>
<feature type="transmembrane region" description="Helical" evidence="8">
    <location>
        <begin position="283"/>
        <end position="306"/>
    </location>
</feature>
<keyword evidence="5 8" id="KW-1133">Transmembrane helix</keyword>
<evidence type="ECO:0000256" key="7">
    <source>
        <dbReference type="PIRNR" id="PIRNR002744"/>
    </source>
</evidence>
<dbReference type="Pfam" id="PF02133">
    <property type="entry name" value="Transp_cyt_pur"/>
    <property type="match status" value="1"/>
</dbReference>
<dbReference type="InterPro" id="IPR001248">
    <property type="entry name" value="Pur-cyt_permease"/>
</dbReference>
<name>C2ERJ6_9LACO</name>
<dbReference type="STRING" id="1423814.HMPREF0549_0082"/>
<evidence type="ECO:0000256" key="3">
    <source>
        <dbReference type="ARBA" id="ARBA00022448"/>
    </source>
</evidence>
<dbReference type="GO" id="GO:0015209">
    <property type="term" value="F:cytosine transmembrane transporter activity"/>
    <property type="evidence" value="ECO:0007669"/>
    <property type="project" value="InterPro"/>
</dbReference>
<dbReference type="PANTHER" id="PTHR30569">
    <property type="entry name" value="CYTOSINE TRANSPORTER CODB"/>
    <property type="match status" value="1"/>
</dbReference>
<evidence type="ECO:0000256" key="1">
    <source>
        <dbReference type="ARBA" id="ARBA00004141"/>
    </source>
</evidence>
<dbReference type="EMBL" id="ACGV01000007">
    <property type="protein sequence ID" value="EEJ41468.1"/>
    <property type="molecule type" value="Genomic_DNA"/>
</dbReference>
<organism evidence="9 10">
    <name type="scientific">Limosilactobacillus vaginalis DSM 5837 = ATCC 49540</name>
    <dbReference type="NCBI Taxonomy" id="1423814"/>
    <lineage>
        <taxon>Bacteria</taxon>
        <taxon>Bacillati</taxon>
        <taxon>Bacillota</taxon>
        <taxon>Bacilli</taxon>
        <taxon>Lactobacillales</taxon>
        <taxon>Lactobacillaceae</taxon>
        <taxon>Limosilactobacillus</taxon>
    </lineage>
</organism>
<protein>
    <submittedName>
        <fullName evidence="9">Putative hydroxymethylpyrimidine transporter CytX</fullName>
    </submittedName>
</protein>
<feature type="transmembrane region" description="Helical" evidence="8">
    <location>
        <begin position="179"/>
        <end position="197"/>
    </location>
</feature>
<feature type="transmembrane region" description="Helical" evidence="8">
    <location>
        <begin position="144"/>
        <end position="167"/>
    </location>
</feature>
<keyword evidence="4 8" id="KW-0812">Transmembrane</keyword>
<feature type="transmembrane region" description="Helical" evidence="8">
    <location>
        <begin position="462"/>
        <end position="484"/>
    </location>
</feature>
<evidence type="ECO:0000313" key="9">
    <source>
        <dbReference type="EMBL" id="EEJ41468.1"/>
    </source>
</evidence>
<comment type="caution">
    <text evidence="9">The sequence shown here is derived from an EMBL/GenBank/DDBJ whole genome shotgun (WGS) entry which is preliminary data.</text>
</comment>
<evidence type="ECO:0000256" key="6">
    <source>
        <dbReference type="ARBA" id="ARBA00023136"/>
    </source>
</evidence>
<keyword evidence="6 7" id="KW-0472">Membrane</keyword>
<evidence type="ECO:0000313" key="10">
    <source>
        <dbReference type="Proteomes" id="UP000004483"/>
    </source>
</evidence>
<comment type="subcellular location">
    <subcellularLocation>
        <location evidence="1">Membrane</location>
        <topology evidence="1">Multi-pass membrane protein</topology>
    </subcellularLocation>
</comment>
<dbReference type="HOGENOM" id="CLU_048240_1_1_9"/>
<dbReference type="PANTHER" id="PTHR30569:SF0">
    <property type="entry name" value="CYTOSINE PERMEASE"/>
    <property type="match status" value="1"/>
</dbReference>
<feature type="transmembrane region" description="Helical" evidence="8">
    <location>
        <begin position="365"/>
        <end position="388"/>
    </location>
</feature>
<feature type="transmembrane region" description="Helical" evidence="8">
    <location>
        <begin position="250"/>
        <end position="271"/>
    </location>
</feature>
<feature type="transmembrane region" description="Helical" evidence="8">
    <location>
        <begin position="438"/>
        <end position="456"/>
    </location>
</feature>
<gene>
    <name evidence="9" type="ORF">HMPREF0549_0082</name>
</gene>
<dbReference type="InterPro" id="IPR030191">
    <property type="entry name" value="CodB"/>
</dbReference>
<dbReference type="CDD" id="cd11484">
    <property type="entry name" value="SLC-NCS1sbd_CobB-like"/>
    <property type="match status" value="1"/>
</dbReference>
<accession>C2ERJ6</accession>
<dbReference type="GO" id="GO:0005886">
    <property type="term" value="C:plasma membrane"/>
    <property type="evidence" value="ECO:0007669"/>
    <property type="project" value="TreeGrafter"/>
</dbReference>
<feature type="transmembrane region" description="Helical" evidence="8">
    <location>
        <begin position="326"/>
        <end position="353"/>
    </location>
</feature>
<evidence type="ECO:0000256" key="4">
    <source>
        <dbReference type="ARBA" id="ARBA00022692"/>
    </source>
</evidence>
<dbReference type="PIRSF" id="PIRSF002744">
    <property type="entry name" value="Pur-cyt_permease"/>
    <property type="match status" value="1"/>
</dbReference>
<sequence length="497" mass="54563">MRLQKTTELISSDLQSTTQRLDSLEFFTGLKVIYLGGTIVEDKQHTPILSIPMKSRRTTRWDMFATWVGANANNGTWFVGGVLAACGFAVAMKVLVLSSALSYVFLSLIGYIGYKTGVSTMAISRASFGERGSYLPSLVNITQFIGWTAVNTFIAAQSVSLIFHQLLHWPLWGQPGGDKGLVVGILIMSVLHILSVSSGSRSVQLIERIGIVLVFIFVLWESVAVFKTVSMDQIIGWHVPAKARMATGAAIDYVAAFNLAWVTAGADFTRFTSIKNNAIHTPFWGALIGVVWFAFIGLISTISIAISSGVYNANNSDPSTIASKLGLGVVAFLVIILTSMTANAVNLLAAGSALSNIFIRLRLKYSLWIVVLLATIVTFIPMFVGSFLDTFESFLDYVGMVLGPTIAIICTDFYIRAHRHYEVKQLGLINGKYWYHHGFNWIAYLVFALGVAFFIAVHQMPFFANTVGATFVDMVLSGLLYYILMAIYDRKGSRHVN</sequence>
<reference evidence="9 10" key="1">
    <citation type="submission" date="2009-01" db="EMBL/GenBank/DDBJ databases">
        <authorList>
            <person name="Qin X."/>
            <person name="Bachman B."/>
            <person name="Battles P."/>
            <person name="Bell A."/>
            <person name="Bess C."/>
            <person name="Bickham C."/>
            <person name="Chaboub L."/>
            <person name="Chen D."/>
            <person name="Coyle M."/>
            <person name="Deiros D.R."/>
            <person name="Dinh H."/>
            <person name="Forbes L."/>
            <person name="Fowler G."/>
            <person name="Francisco L."/>
            <person name="Fu Q."/>
            <person name="Gubbala S."/>
            <person name="Hale W."/>
            <person name="Han Y."/>
            <person name="Hemphill L."/>
            <person name="Highlander S.K."/>
            <person name="Hirani K."/>
            <person name="Hogues M."/>
            <person name="Jackson L."/>
            <person name="Jakkamsetti A."/>
            <person name="Javaid M."/>
            <person name="Jiang H."/>
            <person name="Korchina V."/>
            <person name="Kovar C."/>
            <person name="Lara F."/>
            <person name="Lee S."/>
            <person name="Mata R."/>
            <person name="Mathew T."/>
            <person name="Moen C."/>
            <person name="Morales K."/>
            <person name="Munidasa M."/>
            <person name="Nazareth L."/>
            <person name="Ngo R."/>
            <person name="Nguyen L."/>
            <person name="Okwuonu G."/>
            <person name="Ongeri F."/>
            <person name="Patil S."/>
            <person name="Petrosino J."/>
            <person name="Pham C."/>
            <person name="Pham P."/>
            <person name="Pu L.-L."/>
            <person name="Puazo M."/>
            <person name="Raj R."/>
            <person name="Reid J."/>
            <person name="Rouhana J."/>
            <person name="Saada N."/>
            <person name="Shang Y."/>
            <person name="Simmons D."/>
            <person name="Thornton R."/>
            <person name="Warren J."/>
            <person name="Weissenberger G."/>
            <person name="Zhang J."/>
            <person name="Zhang L."/>
            <person name="Zhou C."/>
            <person name="Zhu D."/>
            <person name="Muzny D."/>
            <person name="Worley K."/>
            <person name="Gibbs R."/>
        </authorList>
    </citation>
    <scope>NUCLEOTIDE SEQUENCE [LARGE SCALE GENOMIC DNA]</scope>
    <source>
        <strain evidence="9 10">ATCC 49540</strain>
    </source>
</reference>
<feature type="transmembrane region" description="Helical" evidence="8">
    <location>
        <begin position="394"/>
        <end position="417"/>
    </location>
</feature>
<dbReference type="Proteomes" id="UP000004483">
    <property type="component" value="Unassembled WGS sequence"/>
</dbReference>
<proteinExistence type="inferred from homology"/>
<feature type="transmembrane region" description="Helical" evidence="8">
    <location>
        <begin position="103"/>
        <end position="123"/>
    </location>
</feature>
<comment type="similarity">
    <text evidence="2 7">Belongs to the purine-cytosine permease (2.A.39) family.</text>
</comment>
<evidence type="ECO:0000256" key="8">
    <source>
        <dbReference type="SAM" id="Phobius"/>
    </source>
</evidence>
<dbReference type="Gene3D" id="1.10.4160.10">
    <property type="entry name" value="Hydantoin permease"/>
    <property type="match status" value="1"/>
</dbReference>
<evidence type="ECO:0000256" key="5">
    <source>
        <dbReference type="ARBA" id="ARBA00022989"/>
    </source>
</evidence>
<dbReference type="eggNOG" id="COG1457">
    <property type="taxonomic scope" value="Bacteria"/>
</dbReference>